<dbReference type="Pfam" id="PF00239">
    <property type="entry name" value="Resolvase"/>
    <property type="match status" value="1"/>
</dbReference>
<dbReference type="AlphaFoldDB" id="A0A8J3S682"/>
<accession>A0A8J3S682</accession>
<evidence type="ECO:0000313" key="3">
    <source>
        <dbReference type="EMBL" id="GIH86736.1"/>
    </source>
</evidence>
<evidence type="ECO:0000259" key="2">
    <source>
        <dbReference type="PROSITE" id="PS51737"/>
    </source>
</evidence>
<dbReference type="Proteomes" id="UP000655044">
    <property type="component" value="Unassembled WGS sequence"/>
</dbReference>
<proteinExistence type="predicted"/>
<sequence>MMITTPDRWTVDYCRISYDKRGAAEGVGTQHVENENSADELGLTIAQTYTDNDLSAFSGIERPDYQRMIEDIEAGKIGTIIIRHADRLHRSVEEVSRFIKVARAHDVKLYSGMKGSFYNLNKAAGRKDLINDTLNAEYESDHRGERVSDARKRQARNGDYGGGVRPFGWGVDTGRVRSVCVNPKAPVAERRYEDRPVLDMSRHNEAEAAEIRRWADDLLSGVSMRQVLADLAERGVKTVAEADGRNLRRNGRAVKHEGWNSRTIKQILTHPRTSGHAVYQGEIVKRNAFEPIIPEEKRQALITLFADPTRKTTPGNTPKWLGSLIYRCGVCDDGTTMTVRKNSRGQFVYRCRTKGHCSRLAAEADSFVELAMIERLSRADIADLLPQRASVDVAGLRDRLRELDAEETDVAIRAAQKKITAVMMEVFAAEIERQRDEIRKLINDATAESPLAEFAASDDAAKVWHSKSLGRKREIIRLLTPITLMPVPAVRGRGFDPASVRFDAWQRAREVA</sequence>
<feature type="domain" description="Recombinase" evidence="2">
    <location>
        <begin position="189"/>
        <end position="311"/>
    </location>
</feature>
<dbReference type="CDD" id="cd00338">
    <property type="entry name" value="Ser_Recombinase"/>
    <property type="match status" value="1"/>
</dbReference>
<evidence type="ECO:0000259" key="1">
    <source>
        <dbReference type="PROSITE" id="PS51736"/>
    </source>
</evidence>
<dbReference type="SMART" id="SM00857">
    <property type="entry name" value="Resolvase"/>
    <property type="match status" value="1"/>
</dbReference>
<reference evidence="3" key="1">
    <citation type="submission" date="2021-01" db="EMBL/GenBank/DDBJ databases">
        <title>Whole genome shotgun sequence of Planobispora rosea NBRC 15558.</title>
        <authorList>
            <person name="Komaki H."/>
            <person name="Tamura T."/>
        </authorList>
    </citation>
    <scope>NUCLEOTIDE SEQUENCE</scope>
    <source>
        <strain evidence="3">NBRC 15558</strain>
    </source>
</reference>
<dbReference type="InterPro" id="IPR050639">
    <property type="entry name" value="SSR_resolvase"/>
</dbReference>
<comment type="caution">
    <text evidence="3">The sequence shown here is derived from an EMBL/GenBank/DDBJ whole genome shotgun (WGS) entry which is preliminary data.</text>
</comment>
<dbReference type="EMBL" id="BOOI01000049">
    <property type="protein sequence ID" value="GIH86736.1"/>
    <property type="molecule type" value="Genomic_DNA"/>
</dbReference>
<organism evidence="3 4">
    <name type="scientific">Planobispora rosea</name>
    <dbReference type="NCBI Taxonomy" id="35762"/>
    <lineage>
        <taxon>Bacteria</taxon>
        <taxon>Bacillati</taxon>
        <taxon>Actinomycetota</taxon>
        <taxon>Actinomycetes</taxon>
        <taxon>Streptosporangiales</taxon>
        <taxon>Streptosporangiaceae</taxon>
        <taxon>Planobispora</taxon>
    </lineage>
</organism>
<dbReference type="PROSITE" id="PS51736">
    <property type="entry name" value="RECOMBINASES_3"/>
    <property type="match status" value="1"/>
</dbReference>
<dbReference type="PROSITE" id="PS51737">
    <property type="entry name" value="RECOMBINASE_DNA_BIND"/>
    <property type="match status" value="1"/>
</dbReference>
<dbReference type="InterPro" id="IPR038109">
    <property type="entry name" value="DNA_bind_recomb_sf"/>
</dbReference>
<dbReference type="SUPFAM" id="SSF53041">
    <property type="entry name" value="Resolvase-like"/>
    <property type="match status" value="1"/>
</dbReference>
<feature type="domain" description="Resolvase/invertase-type recombinase catalytic" evidence="1">
    <location>
        <begin position="9"/>
        <end position="158"/>
    </location>
</feature>
<dbReference type="Pfam" id="PF07508">
    <property type="entry name" value="Recombinase"/>
    <property type="match status" value="1"/>
</dbReference>
<keyword evidence="4" id="KW-1185">Reference proteome</keyword>
<dbReference type="InterPro" id="IPR036162">
    <property type="entry name" value="Resolvase-like_N_sf"/>
</dbReference>
<dbReference type="InterPro" id="IPR011109">
    <property type="entry name" value="DNA_bind_recombinase_dom"/>
</dbReference>
<gene>
    <name evidence="3" type="ORF">Pro02_51440</name>
</gene>
<dbReference type="Gene3D" id="3.40.50.1390">
    <property type="entry name" value="Resolvase, N-terminal catalytic domain"/>
    <property type="match status" value="1"/>
</dbReference>
<evidence type="ECO:0008006" key="5">
    <source>
        <dbReference type="Google" id="ProtNLM"/>
    </source>
</evidence>
<dbReference type="GO" id="GO:0003677">
    <property type="term" value="F:DNA binding"/>
    <property type="evidence" value="ECO:0007669"/>
    <property type="project" value="InterPro"/>
</dbReference>
<dbReference type="RefSeq" id="WP_189243258.1">
    <property type="nucleotide sequence ID" value="NZ_BMQP01000032.1"/>
</dbReference>
<dbReference type="PANTHER" id="PTHR30461:SF23">
    <property type="entry name" value="DNA RECOMBINASE-RELATED"/>
    <property type="match status" value="1"/>
</dbReference>
<dbReference type="Gene3D" id="3.90.1750.20">
    <property type="entry name" value="Putative Large Serine Recombinase, Chain B, Domain 2"/>
    <property type="match status" value="1"/>
</dbReference>
<name>A0A8J3S682_PLARO</name>
<dbReference type="PANTHER" id="PTHR30461">
    <property type="entry name" value="DNA-INVERTASE FROM LAMBDOID PROPHAGE"/>
    <property type="match status" value="1"/>
</dbReference>
<dbReference type="GO" id="GO:0000150">
    <property type="term" value="F:DNA strand exchange activity"/>
    <property type="evidence" value="ECO:0007669"/>
    <property type="project" value="InterPro"/>
</dbReference>
<protein>
    <recommendedName>
        <fullName evidence="5">Recombinase</fullName>
    </recommendedName>
</protein>
<dbReference type="InterPro" id="IPR006119">
    <property type="entry name" value="Resolv_N"/>
</dbReference>
<evidence type="ECO:0000313" key="4">
    <source>
        <dbReference type="Proteomes" id="UP000655044"/>
    </source>
</evidence>